<feature type="compositionally biased region" description="Basic and acidic residues" evidence="1">
    <location>
        <begin position="61"/>
        <end position="82"/>
    </location>
</feature>
<dbReference type="Proteomes" id="UP001371456">
    <property type="component" value="Unassembled WGS sequence"/>
</dbReference>
<name>A0AAN8XZR3_SOLBU</name>
<evidence type="ECO:0000313" key="2">
    <source>
        <dbReference type="EMBL" id="KAK6773994.1"/>
    </source>
</evidence>
<gene>
    <name evidence="2" type="ORF">RDI58_029233</name>
</gene>
<reference evidence="2 3" key="1">
    <citation type="submission" date="2024-02" db="EMBL/GenBank/DDBJ databases">
        <title>de novo genome assembly of Solanum bulbocastanum strain 11H21.</title>
        <authorList>
            <person name="Hosaka A.J."/>
        </authorList>
    </citation>
    <scope>NUCLEOTIDE SEQUENCE [LARGE SCALE GENOMIC DNA]</scope>
    <source>
        <tissue evidence="2">Young leaves</tissue>
    </source>
</reference>
<organism evidence="2 3">
    <name type="scientific">Solanum bulbocastanum</name>
    <name type="common">Wild potato</name>
    <dbReference type="NCBI Taxonomy" id="147425"/>
    <lineage>
        <taxon>Eukaryota</taxon>
        <taxon>Viridiplantae</taxon>
        <taxon>Streptophyta</taxon>
        <taxon>Embryophyta</taxon>
        <taxon>Tracheophyta</taxon>
        <taxon>Spermatophyta</taxon>
        <taxon>Magnoliopsida</taxon>
        <taxon>eudicotyledons</taxon>
        <taxon>Gunneridae</taxon>
        <taxon>Pentapetalae</taxon>
        <taxon>asterids</taxon>
        <taxon>lamiids</taxon>
        <taxon>Solanales</taxon>
        <taxon>Solanaceae</taxon>
        <taxon>Solanoideae</taxon>
        <taxon>Solaneae</taxon>
        <taxon>Solanum</taxon>
    </lineage>
</organism>
<protein>
    <submittedName>
        <fullName evidence="2">Uncharacterized protein</fullName>
    </submittedName>
</protein>
<keyword evidence="3" id="KW-1185">Reference proteome</keyword>
<dbReference type="EMBL" id="JBANQN010000012">
    <property type="protein sequence ID" value="KAK6773994.1"/>
    <property type="molecule type" value="Genomic_DNA"/>
</dbReference>
<accession>A0AAN8XZR3</accession>
<evidence type="ECO:0000256" key="1">
    <source>
        <dbReference type="SAM" id="MobiDB-lite"/>
    </source>
</evidence>
<comment type="caution">
    <text evidence="2">The sequence shown here is derived from an EMBL/GenBank/DDBJ whole genome shotgun (WGS) entry which is preliminary data.</text>
</comment>
<feature type="region of interest" description="Disordered" evidence="1">
    <location>
        <begin position="59"/>
        <end position="108"/>
    </location>
</feature>
<evidence type="ECO:0000313" key="3">
    <source>
        <dbReference type="Proteomes" id="UP001371456"/>
    </source>
</evidence>
<proteinExistence type="predicted"/>
<dbReference type="AlphaFoldDB" id="A0AAN8XZR3"/>
<sequence length="168" mass="19796">MALDEGAFLYLKKPFNEEIMEYLWQFVLREKNQREKLTKGSEKKRDHMNGDDIGKIDIVGENEKQPGEKKNVANVEEQKNNTDEVQTDVESNEKYKLRRKRNRKNMKETKEGETQINAINKVLRRKDCREWKNDLHAKLVKVVQQLGEGSKFTSLLINFLTIHLYGTI</sequence>
<feature type="region of interest" description="Disordered" evidence="1">
    <location>
        <begin position="35"/>
        <end position="54"/>
    </location>
</feature>